<keyword evidence="6 13" id="KW-0560">Oxidoreductase</keyword>
<dbReference type="GO" id="GO:0005829">
    <property type="term" value="C:cytosol"/>
    <property type="evidence" value="ECO:0007669"/>
    <property type="project" value="TreeGrafter"/>
</dbReference>
<dbReference type="PANTHER" id="PTHR20836:SF0">
    <property type="entry name" value="4-HYDROXY-TETRAHYDRODIPICOLINATE REDUCTASE 1, CHLOROPLASTIC-RELATED"/>
    <property type="match status" value="1"/>
</dbReference>
<dbReference type="GO" id="GO:0051287">
    <property type="term" value="F:NAD binding"/>
    <property type="evidence" value="ECO:0007669"/>
    <property type="project" value="UniProtKB-UniRule"/>
</dbReference>
<evidence type="ECO:0000256" key="5">
    <source>
        <dbReference type="ARBA" id="ARBA00022915"/>
    </source>
</evidence>
<feature type="domain" description="Dihydrodipicolinate reductase C-terminal" evidence="15">
    <location>
        <begin position="131"/>
        <end position="265"/>
    </location>
</feature>
<feature type="binding site" evidence="13">
    <location>
        <begin position="165"/>
        <end position="166"/>
    </location>
    <ligand>
        <name>(S)-2,3,4,5-tetrahydrodipicolinate</name>
        <dbReference type="ChEBI" id="CHEBI:16845"/>
    </ligand>
</feature>
<dbReference type="InterPro" id="IPR022664">
    <property type="entry name" value="DapB_N_CS"/>
</dbReference>
<evidence type="ECO:0000256" key="8">
    <source>
        <dbReference type="ARBA" id="ARBA00023154"/>
    </source>
</evidence>
<dbReference type="PIRSF" id="PIRSF000161">
    <property type="entry name" value="DHPR"/>
    <property type="match status" value="1"/>
</dbReference>
<accession>A0A8A7KPK9</accession>
<feature type="binding site" evidence="13">
    <location>
        <position position="156"/>
    </location>
    <ligand>
        <name>(S)-2,3,4,5-tetrahydrodipicolinate</name>
        <dbReference type="ChEBI" id="CHEBI:16845"/>
    </ligand>
</feature>
<dbReference type="SUPFAM" id="SSF55347">
    <property type="entry name" value="Glyceraldehyde-3-phosphate dehydrogenase-like, C-terminal domain"/>
    <property type="match status" value="1"/>
</dbReference>
<comment type="catalytic activity">
    <reaction evidence="12 13">
        <text>(S)-2,3,4,5-tetrahydrodipicolinate + NAD(+) + H2O = (2S,4S)-4-hydroxy-2,3,4,5-tetrahydrodipicolinate + NADH + H(+)</text>
        <dbReference type="Rhea" id="RHEA:35323"/>
        <dbReference type="ChEBI" id="CHEBI:15377"/>
        <dbReference type="ChEBI" id="CHEBI:15378"/>
        <dbReference type="ChEBI" id="CHEBI:16845"/>
        <dbReference type="ChEBI" id="CHEBI:57540"/>
        <dbReference type="ChEBI" id="CHEBI:57945"/>
        <dbReference type="ChEBI" id="CHEBI:67139"/>
        <dbReference type="EC" id="1.17.1.8"/>
    </reaction>
</comment>
<evidence type="ECO:0000256" key="11">
    <source>
        <dbReference type="ARBA" id="ARBA00049080"/>
    </source>
</evidence>
<evidence type="ECO:0000256" key="4">
    <source>
        <dbReference type="ARBA" id="ARBA00022857"/>
    </source>
</evidence>
<dbReference type="PANTHER" id="PTHR20836">
    <property type="entry name" value="DIHYDRODIPICOLINATE REDUCTASE"/>
    <property type="match status" value="1"/>
</dbReference>
<dbReference type="InterPro" id="IPR036291">
    <property type="entry name" value="NAD(P)-bd_dom_sf"/>
</dbReference>
<dbReference type="InterPro" id="IPR000846">
    <property type="entry name" value="DapB_N"/>
</dbReference>
<evidence type="ECO:0000313" key="17">
    <source>
        <dbReference type="Proteomes" id="UP000665020"/>
    </source>
</evidence>
<keyword evidence="3 13" id="KW-0028">Amino-acid biosynthesis</keyword>
<keyword evidence="7 13" id="KW-0520">NAD</keyword>
<evidence type="ECO:0000259" key="14">
    <source>
        <dbReference type="Pfam" id="PF01113"/>
    </source>
</evidence>
<evidence type="ECO:0000313" key="16">
    <source>
        <dbReference type="EMBL" id="QTL99984.1"/>
    </source>
</evidence>
<dbReference type="KEGG" id="ifn:GM661_10500"/>
<evidence type="ECO:0000256" key="12">
    <source>
        <dbReference type="ARBA" id="ARBA00049396"/>
    </source>
</evidence>
<organism evidence="16 17">
    <name type="scientific">Iocasia fonsfrigidae</name>
    <dbReference type="NCBI Taxonomy" id="2682810"/>
    <lineage>
        <taxon>Bacteria</taxon>
        <taxon>Bacillati</taxon>
        <taxon>Bacillota</taxon>
        <taxon>Clostridia</taxon>
        <taxon>Halanaerobiales</taxon>
        <taxon>Halanaerobiaceae</taxon>
        <taxon>Iocasia</taxon>
    </lineage>
</organism>
<evidence type="ECO:0000256" key="10">
    <source>
        <dbReference type="ARBA" id="ARBA00038983"/>
    </source>
</evidence>
<name>A0A8A7KPK9_9FIRM</name>
<evidence type="ECO:0000259" key="15">
    <source>
        <dbReference type="Pfam" id="PF05173"/>
    </source>
</evidence>
<reference evidence="16" key="1">
    <citation type="submission" date="2019-12" db="EMBL/GenBank/DDBJ databases">
        <authorList>
            <person name="zhang j."/>
            <person name="sun C.M."/>
        </authorList>
    </citation>
    <scope>NUCLEOTIDE SEQUENCE</scope>
    <source>
        <strain evidence="16">NS-1</strain>
    </source>
</reference>
<dbReference type="EMBL" id="CP046640">
    <property type="protein sequence ID" value="QTL99984.1"/>
    <property type="molecule type" value="Genomic_DNA"/>
</dbReference>
<evidence type="ECO:0000256" key="3">
    <source>
        <dbReference type="ARBA" id="ARBA00022605"/>
    </source>
</evidence>
<protein>
    <recommendedName>
        <fullName evidence="10 13">4-hydroxy-tetrahydrodipicolinate reductase</fullName>
        <shortName evidence="13">HTPA reductase</shortName>
        <ecNumber evidence="10 13">1.17.1.8</ecNumber>
    </recommendedName>
</protein>
<dbReference type="GO" id="GO:0009089">
    <property type="term" value="P:lysine biosynthetic process via diaminopimelate"/>
    <property type="evidence" value="ECO:0007669"/>
    <property type="project" value="UniProtKB-UniRule"/>
</dbReference>
<dbReference type="GO" id="GO:0008839">
    <property type="term" value="F:4-hydroxy-tetrahydrodipicolinate reductase"/>
    <property type="evidence" value="ECO:0007669"/>
    <property type="project" value="UniProtKB-UniRule"/>
</dbReference>
<dbReference type="SUPFAM" id="SSF51735">
    <property type="entry name" value="NAD(P)-binding Rossmann-fold domains"/>
    <property type="match status" value="1"/>
</dbReference>
<feature type="binding site" evidence="13">
    <location>
        <begin position="10"/>
        <end position="15"/>
    </location>
    <ligand>
        <name>NAD(+)</name>
        <dbReference type="ChEBI" id="CHEBI:57540"/>
    </ligand>
</feature>
<feature type="domain" description="Dihydrodipicolinate reductase N-terminal" evidence="14">
    <location>
        <begin position="5"/>
        <end position="128"/>
    </location>
</feature>
<dbReference type="Pfam" id="PF01113">
    <property type="entry name" value="DapB_N"/>
    <property type="match status" value="1"/>
</dbReference>
<dbReference type="Proteomes" id="UP000665020">
    <property type="component" value="Chromosome"/>
</dbReference>
<feature type="active site" description="Proton donor" evidence="13">
    <location>
        <position position="159"/>
    </location>
</feature>
<dbReference type="HAMAP" id="MF_00102">
    <property type="entry name" value="DapB"/>
    <property type="match status" value="1"/>
</dbReference>
<dbReference type="Gene3D" id="3.30.360.10">
    <property type="entry name" value="Dihydrodipicolinate Reductase, domain 2"/>
    <property type="match status" value="1"/>
</dbReference>
<dbReference type="CDD" id="cd02274">
    <property type="entry name" value="DHDPR_N"/>
    <property type="match status" value="1"/>
</dbReference>
<dbReference type="GO" id="GO:0019877">
    <property type="term" value="P:diaminopimelate biosynthetic process"/>
    <property type="evidence" value="ECO:0007669"/>
    <property type="project" value="UniProtKB-UniRule"/>
</dbReference>
<comment type="catalytic activity">
    <reaction evidence="11 13">
        <text>(S)-2,3,4,5-tetrahydrodipicolinate + NADP(+) + H2O = (2S,4S)-4-hydroxy-2,3,4,5-tetrahydrodipicolinate + NADPH + H(+)</text>
        <dbReference type="Rhea" id="RHEA:35331"/>
        <dbReference type="ChEBI" id="CHEBI:15377"/>
        <dbReference type="ChEBI" id="CHEBI:15378"/>
        <dbReference type="ChEBI" id="CHEBI:16845"/>
        <dbReference type="ChEBI" id="CHEBI:57783"/>
        <dbReference type="ChEBI" id="CHEBI:58349"/>
        <dbReference type="ChEBI" id="CHEBI:67139"/>
        <dbReference type="EC" id="1.17.1.8"/>
    </reaction>
</comment>
<keyword evidence="4 13" id="KW-0521">NADP</keyword>
<sequence>MMNKRVLVNGACGRMGQEVVKTIVNDTADELVGVCDKNNEGKDIKKLLSLPGPEVIIEGDLLSSIKKREVDIIIDFTTPAVVMDNIELGLSNGINMIVGTTGITEVDLQRIDKLACDNDVAALIIPNFAIGAVLMMRFAAEAAKYLNNVEIIELHHDQKVDAPSGTAVKTAELINYNRISNQQNNIDEIEKLPGARGGDSNGIKIHSVRLPGLIAHQEVIYGTEGQSLTIRHDSYNRKSFMPGVKLALDKVMGIKGLVYGLEKVLD</sequence>
<dbReference type="InterPro" id="IPR023940">
    <property type="entry name" value="DHDPR_bac"/>
</dbReference>
<dbReference type="GO" id="GO:0050661">
    <property type="term" value="F:NADP binding"/>
    <property type="evidence" value="ECO:0007669"/>
    <property type="project" value="UniProtKB-UniRule"/>
</dbReference>
<keyword evidence="2 13" id="KW-0963">Cytoplasm</keyword>
<keyword evidence="5 13" id="KW-0220">Diaminopimelate biosynthesis</keyword>
<feature type="active site" description="Proton donor/acceptor" evidence="13">
    <location>
        <position position="155"/>
    </location>
</feature>
<comment type="subcellular location">
    <subcellularLocation>
        <location evidence="13">Cytoplasm</location>
    </subcellularLocation>
</comment>
<comment type="pathway">
    <text evidence="9 13">Amino-acid biosynthesis; L-lysine biosynthesis via DAP pathway; (S)-tetrahydrodipicolinate from L-aspartate: step 4/4.</text>
</comment>
<dbReference type="AlphaFoldDB" id="A0A8A7KPK9"/>
<dbReference type="FunFam" id="3.30.360.10:FF:000009">
    <property type="entry name" value="4-hydroxy-tetrahydrodipicolinate reductase"/>
    <property type="match status" value="1"/>
</dbReference>
<evidence type="ECO:0000256" key="9">
    <source>
        <dbReference type="ARBA" id="ARBA00037922"/>
    </source>
</evidence>
<comment type="similarity">
    <text evidence="1 13">Belongs to the DapB family.</text>
</comment>
<dbReference type="PROSITE" id="PS01298">
    <property type="entry name" value="DAPB"/>
    <property type="match status" value="1"/>
</dbReference>
<comment type="subunit">
    <text evidence="13">Homotetramer.</text>
</comment>
<keyword evidence="17" id="KW-1185">Reference proteome</keyword>
<feature type="binding site" evidence="13">
    <location>
        <begin position="99"/>
        <end position="101"/>
    </location>
    <ligand>
        <name>NAD(+)</name>
        <dbReference type="ChEBI" id="CHEBI:57540"/>
    </ligand>
</feature>
<evidence type="ECO:0000256" key="13">
    <source>
        <dbReference type="HAMAP-Rule" id="MF_00102"/>
    </source>
</evidence>
<evidence type="ECO:0000256" key="1">
    <source>
        <dbReference type="ARBA" id="ARBA00006642"/>
    </source>
</evidence>
<dbReference type="NCBIfam" id="TIGR00036">
    <property type="entry name" value="dapB"/>
    <property type="match status" value="1"/>
</dbReference>
<dbReference type="GO" id="GO:0016726">
    <property type="term" value="F:oxidoreductase activity, acting on CH or CH2 groups, NAD or NADP as acceptor"/>
    <property type="evidence" value="ECO:0007669"/>
    <property type="project" value="UniProtKB-UniRule"/>
</dbReference>
<dbReference type="EC" id="1.17.1.8" evidence="10 13"/>
<dbReference type="Gene3D" id="3.40.50.720">
    <property type="entry name" value="NAD(P)-binding Rossmann-like Domain"/>
    <property type="match status" value="1"/>
</dbReference>
<keyword evidence="8 13" id="KW-0457">Lysine biosynthesis</keyword>
<evidence type="ECO:0000256" key="7">
    <source>
        <dbReference type="ARBA" id="ARBA00023027"/>
    </source>
</evidence>
<proteinExistence type="inferred from homology"/>
<evidence type="ECO:0000256" key="2">
    <source>
        <dbReference type="ARBA" id="ARBA00022490"/>
    </source>
</evidence>
<evidence type="ECO:0000256" key="6">
    <source>
        <dbReference type="ARBA" id="ARBA00023002"/>
    </source>
</evidence>
<dbReference type="Pfam" id="PF05173">
    <property type="entry name" value="DapB_C"/>
    <property type="match status" value="1"/>
</dbReference>
<comment type="caution">
    <text evidence="13">Lacks conserved residue(s) required for the propagation of feature annotation.</text>
</comment>
<comment type="function">
    <text evidence="13">Catalyzes the conversion of 4-hydroxy-tetrahydrodipicolinate (HTPA) to tetrahydrodipicolinate.</text>
</comment>
<comment type="caution">
    <text evidence="13">Was originally thought to be a dihydrodipicolinate reductase (DHDPR), catalyzing the conversion of dihydrodipicolinate to tetrahydrodipicolinate. However, it was shown in E.coli that the substrate of the enzymatic reaction is not dihydrodipicolinate (DHDP) but in fact (2S,4S)-4-hydroxy-2,3,4,5-tetrahydrodipicolinic acid (HTPA), the product released by the DapA-catalyzed reaction.</text>
</comment>
<dbReference type="InterPro" id="IPR022663">
    <property type="entry name" value="DapB_C"/>
</dbReference>
<gene>
    <name evidence="13" type="primary">dapB</name>
    <name evidence="16" type="ORF">GM661_10500</name>
</gene>
<dbReference type="UniPathway" id="UPA00034">
    <property type="reaction ID" value="UER00018"/>
</dbReference>